<protein>
    <submittedName>
        <fullName evidence="1">DUF2971 domain-containing protein</fullName>
    </submittedName>
</protein>
<evidence type="ECO:0000313" key="1">
    <source>
        <dbReference type="EMBL" id="RDE90936.1"/>
    </source>
</evidence>
<dbReference type="Proteomes" id="UP000253910">
    <property type="component" value="Unassembled WGS sequence"/>
</dbReference>
<name>A0A369YZY1_HAEPA</name>
<reference evidence="1 2" key="1">
    <citation type="submission" date="2018-05" db="EMBL/GenBank/DDBJ databases">
        <title>Draft Genome Sequences for a Diverse set of 7 Haemophilus Species.</title>
        <authorList>
            <person name="Nichols M."/>
            <person name="Topaz N."/>
            <person name="Wang X."/>
            <person name="Wang X."/>
            <person name="Boxrud D."/>
        </authorList>
    </citation>
    <scope>NUCLEOTIDE SEQUENCE [LARGE SCALE GENOMIC DNA]</scope>
    <source>
        <strain evidence="1 2">C2008001710</strain>
    </source>
</reference>
<evidence type="ECO:0000313" key="2">
    <source>
        <dbReference type="Proteomes" id="UP000253910"/>
    </source>
</evidence>
<dbReference type="SMART" id="SM00028">
    <property type="entry name" value="TPR"/>
    <property type="match status" value="4"/>
</dbReference>
<comment type="caution">
    <text evidence="1">The sequence shown here is derived from an EMBL/GenBank/DDBJ whole genome shotgun (WGS) entry which is preliminary data.</text>
</comment>
<gene>
    <name evidence="1" type="ORF">DPV87_06065</name>
</gene>
<dbReference type="InterPro" id="IPR011990">
    <property type="entry name" value="TPR-like_helical_dom_sf"/>
</dbReference>
<dbReference type="EMBL" id="QEPW01000009">
    <property type="protein sequence ID" value="RDE90936.1"/>
    <property type="molecule type" value="Genomic_DNA"/>
</dbReference>
<proteinExistence type="predicted"/>
<dbReference type="AlphaFoldDB" id="A0A369YZY1"/>
<accession>A0A369YZY1</accession>
<organism evidence="1 2">
    <name type="scientific">Haemophilus parainfluenzae</name>
    <dbReference type="NCBI Taxonomy" id="729"/>
    <lineage>
        <taxon>Bacteria</taxon>
        <taxon>Pseudomonadati</taxon>
        <taxon>Pseudomonadota</taxon>
        <taxon>Gammaproteobacteria</taxon>
        <taxon>Pasteurellales</taxon>
        <taxon>Pasteurellaceae</taxon>
        <taxon>Haemophilus</taxon>
    </lineage>
</organism>
<sequence>MSEYNNLNLLKNNHNIESEINRLKKISKDNCNIQVFLDSKLKLAQLLENQKEYDKAEQVYRLIERADSKEAFAVSRNNLGVLFGKLKQYDKAEKVFAEVSSEDFPKGFSRICINLSIILKRNNKLADAKKLLENIKRNDGECFFRARFVIGEIYLKLGEYDNAKIAFKDSKETYYYDSECFMRILDISNKDISNNLINLRENVYNILNCLILDGKYEEYICHYTRPSTAFSLLKDDTKDDNKPSKLRLSTIKNVNDPTEGRILFDYFNLPNREIDIGSFISCFTFNHDSLNQFRLYGKENNQEASGVSIVFKKDFFSEYLGSCHSIECSREKFVNNFSSLEEESNINAITDGGINKLPVYRCIYLDNKYDYMKLAKRSEIDFYRESKSDEYTSYLCIIKEKEYEVKNNLNEIRVMLKDILENKDFNEPMHDLINYILLPLKFLVKHAAFEDEQECRMFFITDLFDDRIQSSFNEKSMYLEYEPSVKENIKEIYLSIGAYQYEDFFIRTLKDSSKVCRSRNPFRNK</sequence>
<dbReference type="RefSeq" id="WP_111315504.1">
    <property type="nucleotide sequence ID" value="NZ_QEPW01000009.1"/>
</dbReference>
<dbReference type="InterPro" id="IPR019734">
    <property type="entry name" value="TPR_rpt"/>
</dbReference>
<dbReference type="SUPFAM" id="SSF48452">
    <property type="entry name" value="TPR-like"/>
    <property type="match status" value="1"/>
</dbReference>
<dbReference type="Pfam" id="PF13181">
    <property type="entry name" value="TPR_8"/>
    <property type="match status" value="1"/>
</dbReference>
<dbReference type="Gene3D" id="1.25.40.10">
    <property type="entry name" value="Tetratricopeptide repeat domain"/>
    <property type="match status" value="1"/>
</dbReference>